<name>A0A1Q2HM12_9BACT</name>
<reference evidence="2" key="1">
    <citation type="submission" date="2017-02" db="EMBL/GenBank/DDBJ databases">
        <title>Comparative genomics and description of representatives of a novel lineage of planctomycetes thriving in anoxic sediments.</title>
        <authorList>
            <person name="Spring S."/>
            <person name="Bunk B."/>
            <person name="Sproer C."/>
            <person name="Klenk H.-P."/>
        </authorList>
    </citation>
    <scope>NUCLEOTIDE SEQUENCE [LARGE SCALE GENOMIC DNA]</scope>
    <source>
        <strain evidence="2">L21-RPul-D3</strain>
    </source>
</reference>
<dbReference type="AlphaFoldDB" id="A0A1Q2HM12"/>
<dbReference type="STRING" id="1940790.L21SP3_00376"/>
<proteinExistence type="predicted"/>
<keyword evidence="2" id="KW-1185">Reference proteome</keyword>
<accession>A0A1Q2HM12</accession>
<gene>
    <name evidence="1" type="ORF">L21SP3_00376</name>
</gene>
<protein>
    <recommendedName>
        <fullName evidence="3">Lipoprotein</fullName>
    </recommendedName>
</protein>
<evidence type="ECO:0000313" key="2">
    <source>
        <dbReference type="Proteomes" id="UP000188273"/>
    </source>
</evidence>
<evidence type="ECO:0008006" key="3">
    <source>
        <dbReference type="Google" id="ProtNLM"/>
    </source>
</evidence>
<sequence>MKYSILMMLLAGLFLLPSCHKKPSYLITDNITEIEKFYVLFYHETHEGVMVLIYYPQMARMSQILFGLYHKKTIFYWN</sequence>
<dbReference type="KEGG" id="pbu:L21SP3_00376"/>
<dbReference type="Proteomes" id="UP000188273">
    <property type="component" value="Chromosome"/>
</dbReference>
<organism evidence="1 2">
    <name type="scientific">Sedimentisphaera cyanobacteriorum</name>
    <dbReference type="NCBI Taxonomy" id="1940790"/>
    <lineage>
        <taxon>Bacteria</taxon>
        <taxon>Pseudomonadati</taxon>
        <taxon>Planctomycetota</taxon>
        <taxon>Phycisphaerae</taxon>
        <taxon>Sedimentisphaerales</taxon>
        <taxon>Sedimentisphaeraceae</taxon>
        <taxon>Sedimentisphaera</taxon>
    </lineage>
</organism>
<evidence type="ECO:0000313" key="1">
    <source>
        <dbReference type="EMBL" id="AQQ08589.1"/>
    </source>
</evidence>
<dbReference type="EMBL" id="CP019633">
    <property type="protein sequence ID" value="AQQ08589.1"/>
    <property type="molecule type" value="Genomic_DNA"/>
</dbReference>